<protein>
    <recommendedName>
        <fullName evidence="4">HNH endonuclease</fullName>
    </recommendedName>
</protein>
<comment type="caution">
    <text evidence="2">The sequence shown here is derived from an EMBL/GenBank/DDBJ whole genome shotgun (WGS) entry which is preliminary data.</text>
</comment>
<evidence type="ECO:0000256" key="1">
    <source>
        <dbReference type="SAM" id="Phobius"/>
    </source>
</evidence>
<keyword evidence="3" id="KW-1185">Reference proteome</keyword>
<gene>
    <name evidence="2" type="ORF">FJW00_04975</name>
</gene>
<dbReference type="RefSeq" id="WP_140923192.1">
    <property type="nucleotide sequence ID" value="NZ_VHIZ01000027.1"/>
</dbReference>
<evidence type="ECO:0000313" key="2">
    <source>
        <dbReference type="EMBL" id="TPV30162.1"/>
    </source>
</evidence>
<evidence type="ECO:0000313" key="3">
    <source>
        <dbReference type="Proteomes" id="UP000316142"/>
    </source>
</evidence>
<accession>A0ABY2ZB27</accession>
<proteinExistence type="predicted"/>
<keyword evidence="1" id="KW-0472">Membrane</keyword>
<keyword evidence="1" id="KW-0812">Transmembrane</keyword>
<reference evidence="2 3" key="1">
    <citation type="submission" date="2019-06" db="EMBL/GenBank/DDBJ databases">
        <title>Taxogenomics and systematics of the genus Pantoea.</title>
        <authorList>
            <person name="Tambong J.T."/>
        </authorList>
    </citation>
    <scope>NUCLEOTIDE SEQUENCE [LARGE SCALE GENOMIC DNA]</scope>
    <source>
        <strain evidence="2 3">LMG 2558</strain>
    </source>
</reference>
<dbReference type="Proteomes" id="UP000316142">
    <property type="component" value="Unassembled WGS sequence"/>
</dbReference>
<sequence>MLEICKLCLKESKLQESHIIPKSYFKRLKQQGKLVMVCDGKHSLEGSLDPKEPMLCRECEQYLNTTFEQYGMDVLRNRNKVTKNHDHIVFSSFNYDKYYLYLLSILWRASVAKHAHYNTVQGEEKLDDALRYCIYQNNPRFNKLSRVRIDDFIKICLFRIVDKTGFFKEETIKAVLSNIRQMPEESINGVIWYFIADGFLILYVFSPGNSYYDMKTKRFKSQLGKGSHQKVLKIEITETPLLINAFGNLINAVDNAKNQSQKT</sequence>
<dbReference type="EMBL" id="VHIZ01000027">
    <property type="protein sequence ID" value="TPV30162.1"/>
    <property type="molecule type" value="Genomic_DNA"/>
</dbReference>
<feature type="transmembrane region" description="Helical" evidence="1">
    <location>
        <begin position="190"/>
        <end position="212"/>
    </location>
</feature>
<organism evidence="2 3">
    <name type="scientific">Pantoea anthophila</name>
    <dbReference type="NCBI Taxonomy" id="470931"/>
    <lineage>
        <taxon>Bacteria</taxon>
        <taxon>Pseudomonadati</taxon>
        <taxon>Pseudomonadota</taxon>
        <taxon>Gammaproteobacteria</taxon>
        <taxon>Enterobacterales</taxon>
        <taxon>Erwiniaceae</taxon>
        <taxon>Pantoea</taxon>
    </lineage>
</organism>
<evidence type="ECO:0008006" key="4">
    <source>
        <dbReference type="Google" id="ProtNLM"/>
    </source>
</evidence>
<keyword evidence="1" id="KW-1133">Transmembrane helix</keyword>
<name>A0ABY2ZB27_9GAMM</name>